<organism evidence="1">
    <name type="scientific">hydrothermal vent metagenome</name>
    <dbReference type="NCBI Taxonomy" id="652676"/>
    <lineage>
        <taxon>unclassified sequences</taxon>
        <taxon>metagenomes</taxon>
        <taxon>ecological metagenomes</taxon>
    </lineage>
</organism>
<accession>A0A3B0SEN0</accession>
<protein>
    <submittedName>
        <fullName evidence="1">Uncharacterized protein</fullName>
    </submittedName>
</protein>
<dbReference type="InterPro" id="IPR046674">
    <property type="entry name" value="DUF6544"/>
</dbReference>
<dbReference type="AlphaFoldDB" id="A0A3B0SEN0"/>
<proteinExistence type="predicted"/>
<dbReference type="Pfam" id="PF20181">
    <property type="entry name" value="DUF6544"/>
    <property type="match status" value="1"/>
</dbReference>
<name>A0A3B0SEN0_9ZZZZ</name>
<sequence length="103" mass="11296">MGFVWAWDLAKINELGRRGSLDFRLWGILRVARSIGPDTDRSSPGRLAAETVTWSPQALTPQKGAVWTGIDDAYATVTVPVGDDAVDVTVGIERTGRLREQTR</sequence>
<reference evidence="1" key="1">
    <citation type="submission" date="2018-06" db="EMBL/GenBank/DDBJ databases">
        <authorList>
            <person name="Zhirakovskaya E."/>
        </authorList>
    </citation>
    <scope>NUCLEOTIDE SEQUENCE</scope>
</reference>
<dbReference type="EMBL" id="UOEI01000341">
    <property type="protein sequence ID" value="VAW02790.1"/>
    <property type="molecule type" value="Genomic_DNA"/>
</dbReference>
<evidence type="ECO:0000313" key="1">
    <source>
        <dbReference type="EMBL" id="VAW02790.1"/>
    </source>
</evidence>
<gene>
    <name evidence="1" type="ORF">MNBD_ACTINO01-340</name>
</gene>